<feature type="binding site" evidence="10">
    <location>
        <position position="203"/>
    </location>
    <ligand>
        <name>ATP</name>
        <dbReference type="ChEBI" id="CHEBI:30616"/>
    </ligand>
</feature>
<dbReference type="EC" id="4.1.1.49" evidence="3 10"/>
<feature type="binding site" evidence="10">
    <location>
        <position position="325"/>
    </location>
    <ligand>
        <name>ATP</name>
        <dbReference type="ChEBI" id="CHEBI:30616"/>
    </ligand>
</feature>
<reference evidence="11 12" key="1">
    <citation type="submission" date="2021-11" db="EMBL/GenBank/DDBJ databases">
        <title>Genomic of Niabella pedocola.</title>
        <authorList>
            <person name="Wu T."/>
        </authorList>
    </citation>
    <scope>NUCLEOTIDE SEQUENCE [LARGE SCALE GENOMIC DNA]</scope>
    <source>
        <strain evidence="11 12">JCM 31011</strain>
    </source>
</reference>
<evidence type="ECO:0000256" key="2">
    <source>
        <dbReference type="ARBA" id="ARBA00006052"/>
    </source>
</evidence>
<keyword evidence="10" id="KW-0479">Metal-binding</keyword>
<evidence type="ECO:0000313" key="11">
    <source>
        <dbReference type="EMBL" id="MCD2422827.1"/>
    </source>
</evidence>
<evidence type="ECO:0000256" key="6">
    <source>
        <dbReference type="ARBA" id="ARBA00022793"/>
    </source>
</evidence>
<dbReference type="NCBIfam" id="TIGR00224">
    <property type="entry name" value="pckA"/>
    <property type="match status" value="1"/>
</dbReference>
<feature type="binding site" evidence="10">
    <location>
        <begin position="239"/>
        <end position="247"/>
    </location>
    <ligand>
        <name>ATP</name>
        <dbReference type="ChEBI" id="CHEBI:30616"/>
    </ligand>
</feature>
<name>A0ABS8PNZ7_9BACT</name>
<dbReference type="Gene3D" id="3.40.449.10">
    <property type="entry name" value="Phosphoenolpyruvate Carboxykinase, domain 1"/>
    <property type="match status" value="1"/>
</dbReference>
<comment type="pathway">
    <text evidence="1 10">Carbohydrate biosynthesis; gluconeogenesis.</text>
</comment>
<dbReference type="Pfam" id="PF01293">
    <property type="entry name" value="PEPCK_ATP"/>
    <property type="match status" value="1"/>
</dbReference>
<dbReference type="EMBL" id="JAJNEC010000005">
    <property type="protein sequence ID" value="MCD2422827.1"/>
    <property type="molecule type" value="Genomic_DNA"/>
</dbReference>
<dbReference type="InterPro" id="IPR001272">
    <property type="entry name" value="PEP_carboxykinase_ATP"/>
</dbReference>
<comment type="catalytic activity">
    <reaction evidence="9 10">
        <text>oxaloacetate + ATP = phosphoenolpyruvate + ADP + CO2</text>
        <dbReference type="Rhea" id="RHEA:18617"/>
        <dbReference type="ChEBI" id="CHEBI:16452"/>
        <dbReference type="ChEBI" id="CHEBI:16526"/>
        <dbReference type="ChEBI" id="CHEBI:30616"/>
        <dbReference type="ChEBI" id="CHEBI:58702"/>
        <dbReference type="ChEBI" id="CHEBI:456216"/>
        <dbReference type="EC" id="4.1.1.49"/>
    </reaction>
</comment>
<evidence type="ECO:0000256" key="9">
    <source>
        <dbReference type="ARBA" id="ARBA00047371"/>
    </source>
</evidence>
<evidence type="ECO:0000256" key="10">
    <source>
        <dbReference type="HAMAP-Rule" id="MF_00453"/>
    </source>
</evidence>
<sequence length="534" mass="59079">MLTKPFEIPVNQLKAAGLNLNNEIHYQLTADELVEDTLMNNQGRLNDTGALVISTGKFTGRSPRDKFVVKDEVTATTIDWGNFNNPIDERYFDRILEDVRNYLNGRNELWVRDAYACAVPEYRLNIRVVNELPWMNLFAHNLFLRPSEEELEHFEPDWHILSAPSLELDPVRCGTRQGNATVVSFKHKMILIAGSAYTGEIKKGIFSILNYLLPQTRNVLSMHCAANLGAQGDTALFFGLSGTGKTTLSTDPDRKLIGDDEHGWDDNRVFNFEGGCYAKCIGLSGEKEPEIYHAVRKGALVENVAFFPGTDQINFDDASVTENTRVAYPIDFVKNSVPEETGGAPRNIFFLTCDAYGILPPISRLTREQALYYFISGYTAKVAGTEAGVTEPKATFSACFGAPFLPLHPARYATMLGDRIAQHGVKVWMVNTGWTGGAYGTGSRMKLADSRALIRAALNGSLDNVIYHKEPVFGLMIPGTCPGVDSNILNPRQTWAQPEVYDAQARDLASQFIRNFENMASVVAAEVTAAGPKL</sequence>
<keyword evidence="10" id="KW-0963">Cytoplasm</keyword>
<dbReference type="InterPro" id="IPR013035">
    <property type="entry name" value="PEP_carboxykinase_C"/>
</dbReference>
<feature type="binding site" evidence="10">
    <location>
        <position position="223"/>
    </location>
    <ligand>
        <name>Mn(2+)</name>
        <dbReference type="ChEBI" id="CHEBI:29035"/>
    </ligand>
</feature>
<keyword evidence="5 10" id="KW-0547">Nucleotide-binding</keyword>
<feature type="binding site" evidence="10">
    <location>
        <position position="197"/>
    </location>
    <ligand>
        <name>substrate</name>
    </ligand>
</feature>
<evidence type="ECO:0000256" key="4">
    <source>
        <dbReference type="ARBA" id="ARBA00022432"/>
    </source>
</evidence>
<dbReference type="SUPFAM" id="SSF53795">
    <property type="entry name" value="PEP carboxykinase-like"/>
    <property type="match status" value="1"/>
</dbReference>
<gene>
    <name evidence="10 11" type="primary">pckA</name>
    <name evidence="11" type="ORF">LQ567_08650</name>
</gene>
<keyword evidence="12" id="KW-1185">Reference proteome</keyword>
<comment type="similarity">
    <text evidence="2 10">Belongs to the phosphoenolpyruvate carboxykinase (ATP) family.</text>
</comment>
<evidence type="ECO:0000256" key="1">
    <source>
        <dbReference type="ARBA" id="ARBA00004742"/>
    </source>
</evidence>
<feature type="binding site" evidence="10">
    <location>
        <position position="325"/>
    </location>
    <ligand>
        <name>substrate</name>
    </ligand>
</feature>
<feature type="binding site" evidence="10">
    <location>
        <position position="203"/>
    </location>
    <ligand>
        <name>Mn(2+)</name>
        <dbReference type="ChEBI" id="CHEBI:29035"/>
    </ligand>
</feature>
<feature type="binding site" evidence="10">
    <location>
        <position position="203"/>
    </location>
    <ligand>
        <name>substrate</name>
    </ligand>
</feature>
<feature type="binding site" evidence="10">
    <location>
        <position position="288"/>
    </location>
    <ligand>
        <name>ATP</name>
        <dbReference type="ChEBI" id="CHEBI:30616"/>
    </ligand>
</feature>
<feature type="binding site" evidence="10">
    <location>
        <position position="61"/>
    </location>
    <ligand>
        <name>substrate</name>
    </ligand>
</feature>
<keyword evidence="8 10" id="KW-0456">Lyase</keyword>
<comment type="cofactor">
    <cofactor evidence="10">
        <name>Mn(2+)</name>
        <dbReference type="ChEBI" id="CHEBI:29035"/>
    </cofactor>
    <text evidence="10">Binds 1 Mn(2+) ion per subunit.</text>
</comment>
<dbReference type="Gene3D" id="3.90.228.20">
    <property type="match status" value="1"/>
</dbReference>
<dbReference type="SUPFAM" id="SSF68923">
    <property type="entry name" value="PEP carboxykinase N-terminal domain"/>
    <property type="match status" value="1"/>
</dbReference>
<dbReference type="CDD" id="cd00484">
    <property type="entry name" value="PEPCK_ATP"/>
    <property type="match status" value="1"/>
</dbReference>
<keyword evidence="6 10" id="KW-0210">Decarboxylase</keyword>
<dbReference type="GO" id="GO:0004612">
    <property type="term" value="F:phosphoenolpyruvate carboxykinase (ATP) activity"/>
    <property type="evidence" value="ECO:0007669"/>
    <property type="project" value="UniProtKB-EC"/>
</dbReference>
<dbReference type="PIRSF" id="PIRSF006294">
    <property type="entry name" value="PEP_crbxkin"/>
    <property type="match status" value="1"/>
</dbReference>
<dbReference type="NCBIfam" id="NF006821">
    <property type="entry name" value="PRK09344.1-3"/>
    <property type="match status" value="1"/>
</dbReference>
<dbReference type="NCBIfam" id="NF006820">
    <property type="entry name" value="PRK09344.1-2"/>
    <property type="match status" value="1"/>
</dbReference>
<feature type="binding site" evidence="10">
    <location>
        <position position="260"/>
    </location>
    <ligand>
        <name>Mn(2+)</name>
        <dbReference type="ChEBI" id="CHEBI:29035"/>
    </ligand>
</feature>
<comment type="caution">
    <text evidence="10">Lacks conserved residue(s) required for the propagation of feature annotation.</text>
</comment>
<keyword evidence="4 10" id="KW-0312">Gluconeogenesis</keyword>
<feature type="binding site" evidence="10">
    <location>
        <position position="450"/>
    </location>
    <ligand>
        <name>ATP</name>
        <dbReference type="ChEBI" id="CHEBI:30616"/>
    </ligand>
</feature>
<evidence type="ECO:0000256" key="3">
    <source>
        <dbReference type="ARBA" id="ARBA00012363"/>
    </source>
</evidence>
<evidence type="ECO:0000313" key="12">
    <source>
        <dbReference type="Proteomes" id="UP001199816"/>
    </source>
</evidence>
<dbReference type="Proteomes" id="UP001199816">
    <property type="component" value="Unassembled WGS sequence"/>
</dbReference>
<evidence type="ECO:0000256" key="8">
    <source>
        <dbReference type="ARBA" id="ARBA00023239"/>
    </source>
</evidence>
<evidence type="ECO:0000256" key="5">
    <source>
        <dbReference type="ARBA" id="ARBA00022741"/>
    </source>
</evidence>
<evidence type="ECO:0000256" key="7">
    <source>
        <dbReference type="ARBA" id="ARBA00022840"/>
    </source>
</evidence>
<dbReference type="PANTHER" id="PTHR30031:SF0">
    <property type="entry name" value="PHOSPHOENOLPYRUVATE CARBOXYKINASE (ATP)"/>
    <property type="match status" value="1"/>
</dbReference>
<feature type="binding site" evidence="10">
    <location>
        <position position="223"/>
    </location>
    <ligand>
        <name>ATP</name>
        <dbReference type="ChEBI" id="CHEBI:30616"/>
    </ligand>
</feature>
<dbReference type="PANTHER" id="PTHR30031">
    <property type="entry name" value="PHOSPHOENOLPYRUVATE CARBOXYKINASE ATP"/>
    <property type="match status" value="1"/>
</dbReference>
<keyword evidence="10" id="KW-0464">Manganese</keyword>
<comment type="function">
    <text evidence="10">Involved in the gluconeogenesis. Catalyzes the conversion of oxaloacetate (OAA) to phosphoenolpyruvate (PEP) through direct phosphoryl transfer between the nucleoside triphosphate and OAA.</text>
</comment>
<accession>A0ABS8PNZ7</accession>
<dbReference type="HAMAP" id="MF_00453">
    <property type="entry name" value="PEPCK_ATP"/>
    <property type="match status" value="1"/>
</dbReference>
<dbReference type="RefSeq" id="WP_231004104.1">
    <property type="nucleotide sequence ID" value="NZ_JAJNEC010000005.1"/>
</dbReference>
<protein>
    <recommendedName>
        <fullName evidence="3 10">Phosphoenolpyruvate carboxykinase (ATP)</fullName>
        <shortName evidence="10">PCK</shortName>
        <shortName evidence="10">PEP carboxykinase</shortName>
        <shortName evidence="10">PEPCK</shortName>
        <ecNumber evidence="3 10">4.1.1.49</ecNumber>
    </recommendedName>
</protein>
<dbReference type="InterPro" id="IPR008210">
    <property type="entry name" value="PEP_carboxykinase_N"/>
</dbReference>
<comment type="caution">
    <text evidence="11">The sequence shown here is derived from an EMBL/GenBank/DDBJ whole genome shotgun (WGS) entry which is preliminary data.</text>
</comment>
<organism evidence="11 12">
    <name type="scientific">Niabella pedocola</name>
    <dbReference type="NCBI Taxonomy" id="1752077"/>
    <lineage>
        <taxon>Bacteria</taxon>
        <taxon>Pseudomonadati</taxon>
        <taxon>Bacteroidota</taxon>
        <taxon>Chitinophagia</taxon>
        <taxon>Chitinophagales</taxon>
        <taxon>Chitinophagaceae</taxon>
        <taxon>Niabella</taxon>
    </lineage>
</organism>
<comment type="subcellular location">
    <subcellularLocation>
        <location evidence="10">Cytoplasm</location>
    </subcellularLocation>
</comment>
<proteinExistence type="inferred from homology"/>
<dbReference type="Gene3D" id="2.170.8.10">
    <property type="entry name" value="Phosphoenolpyruvate Carboxykinase, domain 2"/>
    <property type="match status" value="1"/>
</dbReference>
<keyword evidence="7 10" id="KW-0067">ATP-binding</keyword>